<gene>
    <name evidence="2" type="ORF">ODALV1_LOCUS26413</name>
</gene>
<accession>A0ABP1RV67</accession>
<protein>
    <submittedName>
        <fullName evidence="2">Uncharacterized protein</fullName>
    </submittedName>
</protein>
<dbReference type="EMBL" id="CAXLJM020000111">
    <property type="protein sequence ID" value="CAL8136374.1"/>
    <property type="molecule type" value="Genomic_DNA"/>
</dbReference>
<feature type="transmembrane region" description="Helical" evidence="1">
    <location>
        <begin position="56"/>
        <end position="75"/>
    </location>
</feature>
<keyword evidence="1" id="KW-0812">Transmembrane</keyword>
<name>A0ABP1RV67_9HEXA</name>
<organism evidence="2 3">
    <name type="scientific">Orchesella dallaii</name>
    <dbReference type="NCBI Taxonomy" id="48710"/>
    <lineage>
        <taxon>Eukaryota</taxon>
        <taxon>Metazoa</taxon>
        <taxon>Ecdysozoa</taxon>
        <taxon>Arthropoda</taxon>
        <taxon>Hexapoda</taxon>
        <taxon>Collembola</taxon>
        <taxon>Entomobryomorpha</taxon>
        <taxon>Entomobryoidea</taxon>
        <taxon>Orchesellidae</taxon>
        <taxon>Orchesellinae</taxon>
        <taxon>Orchesella</taxon>
    </lineage>
</organism>
<reference evidence="2 3" key="1">
    <citation type="submission" date="2024-08" db="EMBL/GenBank/DDBJ databases">
        <authorList>
            <person name="Cucini C."/>
            <person name="Frati F."/>
        </authorList>
    </citation>
    <scope>NUCLEOTIDE SEQUENCE [LARGE SCALE GENOMIC DNA]</scope>
</reference>
<proteinExistence type="predicted"/>
<comment type="caution">
    <text evidence="2">The sequence shown here is derived from an EMBL/GenBank/DDBJ whole genome shotgun (WGS) entry which is preliminary data.</text>
</comment>
<keyword evidence="1" id="KW-1133">Transmembrane helix</keyword>
<evidence type="ECO:0000313" key="3">
    <source>
        <dbReference type="Proteomes" id="UP001642540"/>
    </source>
</evidence>
<sequence length="137" mass="15668">MALFGSEFQNFINSAYKFEQAHGHEMQLAQSEKFNNRILSLTKAYVYLMRYPGTRMAPIVISTIAAVAPNLPINFLSFPPGKYMTEIFVFVSTSCNICWPLHYVFVAITFAINWAAWQILIKYSVLNLNQINCMQAL</sequence>
<evidence type="ECO:0000256" key="1">
    <source>
        <dbReference type="SAM" id="Phobius"/>
    </source>
</evidence>
<dbReference type="Proteomes" id="UP001642540">
    <property type="component" value="Unassembled WGS sequence"/>
</dbReference>
<feature type="transmembrane region" description="Helical" evidence="1">
    <location>
        <begin position="87"/>
        <end position="112"/>
    </location>
</feature>
<evidence type="ECO:0000313" key="2">
    <source>
        <dbReference type="EMBL" id="CAL8136374.1"/>
    </source>
</evidence>
<keyword evidence="3" id="KW-1185">Reference proteome</keyword>
<keyword evidence="1" id="KW-0472">Membrane</keyword>